<reference evidence="13 14" key="1">
    <citation type="submission" date="2021-12" db="EMBL/GenBank/DDBJ databases">
        <title>Discovery of the Pendulisporaceae a myxobacterial family with distinct sporulation behavior and unique specialized metabolism.</title>
        <authorList>
            <person name="Garcia R."/>
            <person name="Popoff A."/>
            <person name="Bader C.D."/>
            <person name="Loehr J."/>
            <person name="Walesch S."/>
            <person name="Walt C."/>
            <person name="Boldt J."/>
            <person name="Bunk B."/>
            <person name="Haeckl F.J.F.P.J."/>
            <person name="Gunesch A.P."/>
            <person name="Birkelbach J."/>
            <person name="Nuebel U."/>
            <person name="Pietschmann T."/>
            <person name="Bach T."/>
            <person name="Mueller R."/>
        </authorList>
    </citation>
    <scope>NUCLEOTIDE SEQUENCE [LARGE SCALE GENOMIC DNA]</scope>
    <source>
        <strain evidence="13 14">MSr12523</strain>
    </source>
</reference>
<feature type="compositionally biased region" description="Polar residues" evidence="11">
    <location>
        <begin position="440"/>
        <end position="451"/>
    </location>
</feature>
<keyword evidence="8" id="KW-0862">Zinc</keyword>
<evidence type="ECO:0000256" key="5">
    <source>
        <dbReference type="ARBA" id="ARBA00022670"/>
    </source>
</evidence>
<dbReference type="InterPro" id="IPR027268">
    <property type="entry name" value="Peptidase_M4/M1_CTD_sf"/>
</dbReference>
<name>A0ABZ2KRD0_9BACT</name>
<dbReference type="Gene3D" id="3.10.170.10">
    <property type="match status" value="1"/>
</dbReference>
<dbReference type="InterPro" id="IPR046450">
    <property type="entry name" value="PA_dom_sf"/>
</dbReference>
<sequence>MCAKESPTDSSAAPSGDADEESARAALAATPLGQVISRNANGNARVIQGGLSDDRPTLSVNAETAARVHLLRHAEPLGLNENAVRGAAVTASHPIGGGASIVQFEQRIDGLEVFRARATVVVDATKNLVTLGSNLSIAGSATNATKWNFRVSPEVAMARLYNEHFGQQLADGAVKDTGPVHGGELRGLKVATVKDAPNVLQATSKRILFPDKYGLTPAYYMEFFARAPQSNENEAFGYAVSAKDGHVLYKTSLTQYEKFKYRVWAETDQDNIPKDGPYKDFTPHPAGAPRATPLEFDTAPNLIEIDGFNKNRDPWLTADKVETNGNNVDAYSDRTDTHKADDAGNIVGDGFGPGDLRANTTADKTFDRTYNTAQEPGITPDQIKAAVTQIFYDVNWMHDYWYDSGFDEVSKVAQASNYGRGGMEGDVLHAEAQDGADHGQGNNANMSTPADGTSPRMQMFLWSPLPNNRSITTTPPVTFTDWIGSAVFGPQTFDVTGPVTFANPADGCTALPVMTGRIAVINRGTCNFTVKAKNAQDAGATAVILINNAAGNAAPNPGVPDPSITIPLLGLSLEDGAKFRAANPTTVTLHKGTEVPKHDGTIDNTVVAHEWGHYLHHRLVDCGSKSCGGMSEGWADFNALFMVVRESDLPLDDKAFPLSQYAGAGLLQRSPYFGIRRAPYSTDKLKNPFTFQHVQQSAKLPTGVPLAPGSADMSEVHNVGEIWANTLFEGYVNMQNVGKTAGRSFKDIKRRMADYIVAGMKATPVEPTFLEQRDALLGAVWAMQDRRDDFNALAQGFAKRGMGVGAISPGIAADTNEDGLEGVVESFASDKGEIVVTEAQVEEVDATSCDHDGVLDAGETGQVTIKLRNIGWVELKDTTVKVTSSNSSITFGDGGQGTVASLNPYGVATIKIPVTIAKEATFRGLQPIQLTLSSAAAVHPSMAQTIQTTVNFDDAPKTAMADDVESNGAPAWTMTHGTTDLKAWSRRADGPNHVWHGNDTGTSGDESLVSPDLTVGNDDFTISFKHRYVFEYGFDDDNAPVFFDGAVLEVSEDNGTTWKDVTTYGVDPKYLAPIAASDVNPLSLRPAWVARDTYPNYDAVSLNFGKKLAGKTVKVRFRIGTDPGAGAGGWDLDDIAFTGLTNKPFSSMGANSGECKAAGGGGDGGLQGVPTRFTNPDESCSVTGVGSTTRNLSGVGLFAGLMLLLRRRRNR</sequence>
<dbReference type="InterPro" id="IPR003137">
    <property type="entry name" value="PA_domain"/>
</dbReference>
<dbReference type="Gene3D" id="2.60.120.260">
    <property type="entry name" value="Galactose-binding domain-like"/>
    <property type="match status" value="1"/>
</dbReference>
<dbReference type="Pfam" id="PF02128">
    <property type="entry name" value="Peptidase_M36"/>
    <property type="match status" value="1"/>
</dbReference>
<evidence type="ECO:0000313" key="13">
    <source>
        <dbReference type="EMBL" id="WXA98886.1"/>
    </source>
</evidence>
<keyword evidence="4" id="KW-0964">Secreted</keyword>
<dbReference type="PANTHER" id="PTHR33478">
    <property type="entry name" value="EXTRACELLULAR METALLOPROTEINASE MEP"/>
    <property type="match status" value="1"/>
</dbReference>
<dbReference type="Pfam" id="PF02225">
    <property type="entry name" value="PA"/>
    <property type="match status" value="1"/>
</dbReference>
<dbReference type="SUPFAM" id="SSF55486">
    <property type="entry name" value="Metalloproteases ('zincins'), catalytic domain"/>
    <property type="match status" value="1"/>
</dbReference>
<dbReference type="RefSeq" id="WP_394849509.1">
    <property type="nucleotide sequence ID" value="NZ_CP089982.1"/>
</dbReference>
<keyword evidence="10" id="KW-0865">Zymogen</keyword>
<evidence type="ECO:0000259" key="12">
    <source>
        <dbReference type="Pfam" id="PF02225"/>
    </source>
</evidence>
<dbReference type="SUPFAM" id="SSF52025">
    <property type="entry name" value="PA domain"/>
    <property type="match status" value="1"/>
</dbReference>
<evidence type="ECO:0000256" key="8">
    <source>
        <dbReference type="ARBA" id="ARBA00022833"/>
    </source>
</evidence>
<comment type="similarity">
    <text evidence="3">Belongs to the peptidase M36 family.</text>
</comment>
<evidence type="ECO:0000313" key="14">
    <source>
        <dbReference type="Proteomes" id="UP001379533"/>
    </source>
</evidence>
<protein>
    <submittedName>
        <fullName evidence="13">M36 family metallopeptidase</fullName>
    </submittedName>
</protein>
<keyword evidence="9" id="KW-0482">Metalloprotease</keyword>
<dbReference type="CDD" id="cd04818">
    <property type="entry name" value="PA_subtilisin_1"/>
    <property type="match status" value="1"/>
</dbReference>
<keyword evidence="7" id="KW-0378">Hydrolase</keyword>
<proteinExistence type="inferred from homology"/>
<evidence type="ECO:0000256" key="6">
    <source>
        <dbReference type="ARBA" id="ARBA00022723"/>
    </source>
</evidence>
<feature type="domain" description="PA" evidence="12">
    <location>
        <begin position="495"/>
        <end position="578"/>
    </location>
</feature>
<comment type="cofactor">
    <cofactor evidence="1">
        <name>Zn(2+)</name>
        <dbReference type="ChEBI" id="CHEBI:29105"/>
    </cofactor>
</comment>
<feature type="region of interest" description="Disordered" evidence="11">
    <location>
        <begin position="1"/>
        <end position="24"/>
    </location>
</feature>
<evidence type="ECO:0000256" key="4">
    <source>
        <dbReference type="ARBA" id="ARBA00022525"/>
    </source>
</evidence>
<gene>
    <name evidence="13" type="ORF">LZC95_18945</name>
</gene>
<comment type="subcellular location">
    <subcellularLocation>
        <location evidence="2">Secreted</location>
    </subcellularLocation>
</comment>
<evidence type="ECO:0000256" key="11">
    <source>
        <dbReference type="SAM" id="MobiDB-lite"/>
    </source>
</evidence>
<evidence type="ECO:0000256" key="2">
    <source>
        <dbReference type="ARBA" id="ARBA00004613"/>
    </source>
</evidence>
<evidence type="ECO:0000256" key="3">
    <source>
        <dbReference type="ARBA" id="ARBA00006006"/>
    </source>
</evidence>
<keyword evidence="5" id="KW-0645">Protease</keyword>
<evidence type="ECO:0000256" key="1">
    <source>
        <dbReference type="ARBA" id="ARBA00001947"/>
    </source>
</evidence>
<keyword evidence="6" id="KW-0479">Metal-binding</keyword>
<dbReference type="PANTHER" id="PTHR33478:SF1">
    <property type="entry name" value="EXTRACELLULAR METALLOPROTEINASE MEP"/>
    <property type="match status" value="1"/>
</dbReference>
<organism evidence="13 14">
    <name type="scientific">Pendulispora brunnea</name>
    <dbReference type="NCBI Taxonomy" id="2905690"/>
    <lineage>
        <taxon>Bacteria</taxon>
        <taxon>Pseudomonadati</taxon>
        <taxon>Myxococcota</taxon>
        <taxon>Myxococcia</taxon>
        <taxon>Myxococcales</taxon>
        <taxon>Sorangiineae</taxon>
        <taxon>Pendulisporaceae</taxon>
        <taxon>Pendulispora</taxon>
    </lineage>
</organism>
<evidence type="ECO:0000256" key="10">
    <source>
        <dbReference type="ARBA" id="ARBA00023145"/>
    </source>
</evidence>
<dbReference type="Gene3D" id="1.10.390.10">
    <property type="entry name" value="Neutral Protease Domain 2"/>
    <property type="match status" value="1"/>
</dbReference>
<dbReference type="EMBL" id="CP089982">
    <property type="protein sequence ID" value="WXA98886.1"/>
    <property type="molecule type" value="Genomic_DNA"/>
</dbReference>
<dbReference type="InterPro" id="IPR001842">
    <property type="entry name" value="Peptidase_M36"/>
</dbReference>
<dbReference type="Proteomes" id="UP001379533">
    <property type="component" value="Chromosome"/>
</dbReference>
<dbReference type="Gene3D" id="3.50.30.30">
    <property type="match status" value="1"/>
</dbReference>
<dbReference type="InterPro" id="IPR050371">
    <property type="entry name" value="Fungal_virulence_M36"/>
</dbReference>
<feature type="region of interest" description="Disordered" evidence="11">
    <location>
        <begin position="433"/>
        <end position="453"/>
    </location>
</feature>
<evidence type="ECO:0000256" key="9">
    <source>
        <dbReference type="ARBA" id="ARBA00023049"/>
    </source>
</evidence>
<keyword evidence="14" id="KW-1185">Reference proteome</keyword>
<evidence type="ECO:0000256" key="7">
    <source>
        <dbReference type="ARBA" id="ARBA00022801"/>
    </source>
</evidence>
<accession>A0ABZ2KRD0</accession>